<dbReference type="Proteomes" id="UP001152561">
    <property type="component" value="Unassembled WGS sequence"/>
</dbReference>
<accession>A0A9Q1RCU5</accession>
<keyword evidence="3" id="KW-1185">Reference proteome</keyword>
<name>A0A9Q1RCU5_9SOLA</name>
<sequence>MATPFTCFCSAPLQSSNRVNPDLTRPKPTSMSSSSARWWIPLFGWSSEADYIVDSRSTISKTEPSKEVSGQISHPEAGRVRYKLQPGCFTEDKAKELRKMTIESYNFHDKMYHSAIASRLASDVSGR</sequence>
<gene>
    <name evidence="2" type="ORF">K7X08_000209</name>
</gene>
<dbReference type="AlphaFoldDB" id="A0A9Q1RCU5"/>
<reference evidence="3" key="1">
    <citation type="journal article" date="2023" name="Proc. Natl. Acad. Sci. U.S.A.">
        <title>Genomic and structural basis for evolution of tropane alkaloid biosynthesis.</title>
        <authorList>
            <person name="Wanga Y.-J."/>
            <person name="Taina T."/>
            <person name="Yua J.-Y."/>
            <person name="Lia J."/>
            <person name="Xua B."/>
            <person name="Chenc J."/>
            <person name="D'Auriad J.C."/>
            <person name="Huanga J.-P."/>
            <person name="Huanga S.-X."/>
        </authorList>
    </citation>
    <scope>NUCLEOTIDE SEQUENCE [LARGE SCALE GENOMIC DNA]</scope>
    <source>
        <strain evidence="3">cv. KIB-2019</strain>
    </source>
</reference>
<dbReference type="OrthoDB" id="1913905at2759"/>
<evidence type="ECO:0000256" key="1">
    <source>
        <dbReference type="SAM" id="MobiDB-lite"/>
    </source>
</evidence>
<proteinExistence type="predicted"/>
<organism evidence="2 3">
    <name type="scientific">Anisodus acutangulus</name>
    <dbReference type="NCBI Taxonomy" id="402998"/>
    <lineage>
        <taxon>Eukaryota</taxon>
        <taxon>Viridiplantae</taxon>
        <taxon>Streptophyta</taxon>
        <taxon>Embryophyta</taxon>
        <taxon>Tracheophyta</taxon>
        <taxon>Spermatophyta</taxon>
        <taxon>Magnoliopsida</taxon>
        <taxon>eudicotyledons</taxon>
        <taxon>Gunneridae</taxon>
        <taxon>Pentapetalae</taxon>
        <taxon>asterids</taxon>
        <taxon>lamiids</taxon>
        <taxon>Solanales</taxon>
        <taxon>Solanaceae</taxon>
        <taxon>Solanoideae</taxon>
        <taxon>Hyoscyameae</taxon>
        <taxon>Anisodus</taxon>
    </lineage>
</organism>
<dbReference type="EMBL" id="JAJAGQ010000010">
    <property type="protein sequence ID" value="KAJ8550839.1"/>
    <property type="molecule type" value="Genomic_DNA"/>
</dbReference>
<dbReference type="PANTHER" id="PTHR34198:SF24">
    <property type="entry name" value="DUF4005 DOMAIN-CONTAINING PROTEIN"/>
    <property type="match status" value="1"/>
</dbReference>
<protein>
    <submittedName>
        <fullName evidence="2">Uncharacterized protein</fullName>
    </submittedName>
</protein>
<evidence type="ECO:0000313" key="3">
    <source>
        <dbReference type="Proteomes" id="UP001152561"/>
    </source>
</evidence>
<comment type="caution">
    <text evidence="2">The sequence shown here is derived from an EMBL/GenBank/DDBJ whole genome shotgun (WGS) entry which is preliminary data.</text>
</comment>
<evidence type="ECO:0000313" key="2">
    <source>
        <dbReference type="EMBL" id="KAJ8550839.1"/>
    </source>
</evidence>
<dbReference type="PANTHER" id="PTHR34198">
    <property type="entry name" value="OS01G0175100 PROTEIN"/>
    <property type="match status" value="1"/>
</dbReference>
<feature type="region of interest" description="Disordered" evidence="1">
    <location>
        <begin position="14"/>
        <end position="33"/>
    </location>
</feature>